<sequence length="426" mass="47624">MNKFKVLGFSIPSLHDTTNGAAVSSKLMLEKLAERGIIVKALNATVFDDPRGEAFFTRLDAQLTDEQRRQSRYQFTDHGVEYYVQKTIGRTEMAVTRQDQDRLFVLFCSLLEVFAPDIVICYSGDIFSAAIRHEAQCRGIATAYMLHNAQHAQCSFPDTDLIFTTSKATARLYRERDGITTIKSTGNFIDPAKVVAPQREGRYITMVNPSLGKGLAVFVKLALMCAQRRPELKFLVVRSVGSYEQTLKTLHFADGSRFLPDGDITLNPLPNVDVAEHTPDIRQVYALTRAVVVPSLVHESWGNVATEAVLNGIPVLCADSGGLTEAIAGAGIALKTPEQTQQDYTRIPRDEEIEPWYAALCRILDEDWSERCAAAARVVDIKNSVDHVLALITPLMRRTISRRNIRKSWYFTSKSIAEKYSKKAQQ</sequence>
<comment type="caution">
    <text evidence="4">The sequence shown here is derived from an EMBL/GenBank/DDBJ whole genome shotgun (WGS) entry which is preliminary data.</text>
</comment>
<evidence type="ECO:0000313" key="4">
    <source>
        <dbReference type="EMBL" id="MBO8416657.1"/>
    </source>
</evidence>
<evidence type="ECO:0000256" key="2">
    <source>
        <dbReference type="ARBA" id="ARBA00022679"/>
    </source>
</evidence>
<dbReference type="InterPro" id="IPR001296">
    <property type="entry name" value="Glyco_trans_1"/>
</dbReference>
<keyword evidence="1" id="KW-0328">Glycosyltransferase</keyword>
<dbReference type="EMBL" id="JADINH010000194">
    <property type="protein sequence ID" value="MBO8416657.1"/>
    <property type="molecule type" value="Genomic_DNA"/>
</dbReference>
<keyword evidence="2" id="KW-0808">Transferase</keyword>
<organism evidence="4 5">
    <name type="scientific">Candidatus Avisuccinivibrio stercorigallinarum</name>
    <dbReference type="NCBI Taxonomy" id="2840704"/>
    <lineage>
        <taxon>Bacteria</taxon>
        <taxon>Pseudomonadati</taxon>
        <taxon>Pseudomonadota</taxon>
        <taxon>Gammaproteobacteria</taxon>
        <taxon>Aeromonadales</taxon>
        <taxon>Succinivibrionaceae</taxon>
        <taxon>Succinivibrionaceae incertae sedis</taxon>
        <taxon>Candidatus Avisuccinivibrio</taxon>
    </lineage>
</organism>
<evidence type="ECO:0000259" key="3">
    <source>
        <dbReference type="Pfam" id="PF00534"/>
    </source>
</evidence>
<reference evidence="4" key="2">
    <citation type="journal article" date="2021" name="PeerJ">
        <title>Extensive microbial diversity within the chicken gut microbiome revealed by metagenomics and culture.</title>
        <authorList>
            <person name="Gilroy R."/>
            <person name="Ravi A."/>
            <person name="Getino M."/>
            <person name="Pursley I."/>
            <person name="Horton D.L."/>
            <person name="Alikhan N.F."/>
            <person name="Baker D."/>
            <person name="Gharbi K."/>
            <person name="Hall N."/>
            <person name="Watson M."/>
            <person name="Adriaenssens E.M."/>
            <person name="Foster-Nyarko E."/>
            <person name="Jarju S."/>
            <person name="Secka A."/>
            <person name="Antonio M."/>
            <person name="Oren A."/>
            <person name="Chaudhuri R.R."/>
            <person name="La Ragione R."/>
            <person name="Hildebrand F."/>
            <person name="Pallen M.J."/>
        </authorList>
    </citation>
    <scope>NUCLEOTIDE SEQUENCE</scope>
    <source>
        <strain evidence="4">17213</strain>
    </source>
</reference>
<dbReference type="CDD" id="cd03801">
    <property type="entry name" value="GT4_PimA-like"/>
    <property type="match status" value="1"/>
</dbReference>
<dbReference type="PANTHER" id="PTHR12526">
    <property type="entry name" value="GLYCOSYLTRANSFERASE"/>
    <property type="match status" value="1"/>
</dbReference>
<dbReference type="SUPFAM" id="SSF53756">
    <property type="entry name" value="UDP-Glycosyltransferase/glycogen phosphorylase"/>
    <property type="match status" value="1"/>
</dbReference>
<dbReference type="Gene3D" id="3.40.50.2000">
    <property type="entry name" value="Glycogen Phosphorylase B"/>
    <property type="match status" value="1"/>
</dbReference>
<dbReference type="GO" id="GO:1901135">
    <property type="term" value="P:carbohydrate derivative metabolic process"/>
    <property type="evidence" value="ECO:0007669"/>
    <property type="project" value="UniProtKB-ARBA"/>
</dbReference>
<dbReference type="PANTHER" id="PTHR12526:SF510">
    <property type="entry name" value="D-INOSITOL 3-PHOSPHATE GLYCOSYLTRANSFERASE"/>
    <property type="match status" value="1"/>
</dbReference>
<reference evidence="4" key="1">
    <citation type="submission" date="2020-10" db="EMBL/GenBank/DDBJ databases">
        <authorList>
            <person name="Gilroy R."/>
        </authorList>
    </citation>
    <scope>NUCLEOTIDE SEQUENCE</scope>
    <source>
        <strain evidence="4">17213</strain>
    </source>
</reference>
<feature type="domain" description="Glycosyl transferase family 1" evidence="3">
    <location>
        <begin position="268"/>
        <end position="330"/>
    </location>
</feature>
<accession>A0A9D9DCU5</accession>
<evidence type="ECO:0000313" key="5">
    <source>
        <dbReference type="Proteomes" id="UP000823631"/>
    </source>
</evidence>
<dbReference type="Pfam" id="PF00534">
    <property type="entry name" value="Glycos_transf_1"/>
    <property type="match status" value="1"/>
</dbReference>
<evidence type="ECO:0000256" key="1">
    <source>
        <dbReference type="ARBA" id="ARBA00022676"/>
    </source>
</evidence>
<proteinExistence type="predicted"/>
<dbReference type="AlphaFoldDB" id="A0A9D9DCU5"/>
<name>A0A9D9DCU5_9GAMM</name>
<protein>
    <submittedName>
        <fullName evidence="4">Glycosyltransferase family 4 protein</fullName>
    </submittedName>
</protein>
<dbReference type="GO" id="GO:0016757">
    <property type="term" value="F:glycosyltransferase activity"/>
    <property type="evidence" value="ECO:0007669"/>
    <property type="project" value="UniProtKB-KW"/>
</dbReference>
<gene>
    <name evidence="4" type="ORF">IAB19_09775</name>
</gene>
<dbReference type="Proteomes" id="UP000823631">
    <property type="component" value="Unassembled WGS sequence"/>
</dbReference>